<gene>
    <name evidence="2" type="ORF">QJ522_01785</name>
</gene>
<reference evidence="2" key="1">
    <citation type="submission" date="2023-05" db="EMBL/GenBank/DDBJ databases">
        <title>Anaerotaeda fermentans gen. nov., sp. nov., a novel anaerobic planctomycete of the new family within the order Sedimentisphaerales isolated from Taman Peninsula, Russia.</title>
        <authorList>
            <person name="Khomyakova M.A."/>
            <person name="Merkel A.Y."/>
            <person name="Slobodkin A.I."/>
        </authorList>
    </citation>
    <scope>NUCLEOTIDE SEQUENCE</scope>
    <source>
        <strain evidence="2">M17dextr</strain>
    </source>
</reference>
<dbReference type="PANTHER" id="PTHR34987:SF6">
    <property type="entry name" value="ALPHA-L-RHAMNOSIDASE SIX-HAIRPIN GLYCOSIDASE DOMAIN-CONTAINING PROTEIN"/>
    <property type="match status" value="1"/>
</dbReference>
<feature type="chain" id="PRO_5043790103" description="Alpha-L-rhamnosidase six-hairpin glycosidase domain-containing protein" evidence="1">
    <location>
        <begin position="21"/>
        <end position="401"/>
    </location>
</feature>
<evidence type="ECO:0000313" key="2">
    <source>
        <dbReference type="EMBL" id="MDI6447758.1"/>
    </source>
</evidence>
<protein>
    <recommendedName>
        <fullName evidence="4">Alpha-L-rhamnosidase six-hairpin glycosidase domain-containing protein</fullName>
    </recommendedName>
</protein>
<dbReference type="PANTHER" id="PTHR34987">
    <property type="entry name" value="C, PUTATIVE (AFU_ORTHOLOGUE AFUA_3G02880)-RELATED"/>
    <property type="match status" value="1"/>
</dbReference>
<dbReference type="GO" id="GO:0005975">
    <property type="term" value="P:carbohydrate metabolic process"/>
    <property type="evidence" value="ECO:0007669"/>
    <property type="project" value="InterPro"/>
</dbReference>
<proteinExistence type="predicted"/>
<dbReference type="RefSeq" id="WP_349243170.1">
    <property type="nucleotide sequence ID" value="NZ_JASCXX010000002.1"/>
</dbReference>
<organism evidence="2 3">
    <name type="scientific">Anaerobaca lacustris</name>
    <dbReference type="NCBI Taxonomy" id="3044600"/>
    <lineage>
        <taxon>Bacteria</taxon>
        <taxon>Pseudomonadati</taxon>
        <taxon>Planctomycetota</taxon>
        <taxon>Phycisphaerae</taxon>
        <taxon>Sedimentisphaerales</taxon>
        <taxon>Anaerobacaceae</taxon>
        <taxon>Anaerobaca</taxon>
    </lineage>
</organism>
<accession>A0AAW6TQ31</accession>
<dbReference type="EMBL" id="JASCXX010000002">
    <property type="protein sequence ID" value="MDI6447758.1"/>
    <property type="molecule type" value="Genomic_DNA"/>
</dbReference>
<dbReference type="Proteomes" id="UP001431776">
    <property type="component" value="Unassembled WGS sequence"/>
</dbReference>
<keyword evidence="1" id="KW-0732">Signal</keyword>
<name>A0AAW6TQ31_9BACT</name>
<dbReference type="Gene3D" id="1.50.10.10">
    <property type="match status" value="1"/>
</dbReference>
<evidence type="ECO:0000256" key="1">
    <source>
        <dbReference type="SAM" id="SignalP"/>
    </source>
</evidence>
<dbReference type="SUPFAM" id="SSF48208">
    <property type="entry name" value="Six-hairpin glycosidases"/>
    <property type="match status" value="1"/>
</dbReference>
<dbReference type="AlphaFoldDB" id="A0AAW6TQ31"/>
<evidence type="ECO:0008006" key="4">
    <source>
        <dbReference type="Google" id="ProtNLM"/>
    </source>
</evidence>
<dbReference type="InterPro" id="IPR012341">
    <property type="entry name" value="6hp_glycosidase-like_sf"/>
</dbReference>
<feature type="signal peptide" evidence="1">
    <location>
        <begin position="1"/>
        <end position="20"/>
    </location>
</feature>
<keyword evidence="3" id="KW-1185">Reference proteome</keyword>
<comment type="caution">
    <text evidence="2">The sequence shown here is derived from an EMBL/GenBank/DDBJ whole genome shotgun (WGS) entry which is preliminary data.</text>
</comment>
<dbReference type="InterPro" id="IPR008928">
    <property type="entry name" value="6-hairpin_glycosidase_sf"/>
</dbReference>
<sequence length="401" mass="44351">MLRQCMILLLTLVAVPQATADPPDAVTTLPEAVTWLEGEAHRIIRASARTMADGTTAFPPQVGIGYEAFWLRDYAYTLEGSIDSYSDKELTDACRLFVRCLDADGAGVDCIKFDGTPIYKPGFGSMGVHPVADGSPFTVAVAWHTYRKTRDVQLVRGIAEPLARTMNAVPRNPATGLVHIVPGEPQERCPYGFTDTIRKQGDVLFCSLLYVQACRQLADLLKVAGRDDDARHWTAEGKRVAQSVCRVFWDRQVGLFRAATVCCREHDIWGSAFAVYLGVADAAQSQAVATYFRDRHTGIVQAGQVRHLPGGVYWEKAVSHRDTYQNGAYWATPTGWFVYTLDRVDPELADRTVIEMVNDFKAGGACEWVFGSTRQLPNYLASAALPLAGIRAMLERRNRQP</sequence>
<evidence type="ECO:0000313" key="3">
    <source>
        <dbReference type="Proteomes" id="UP001431776"/>
    </source>
</evidence>